<feature type="transmembrane region" description="Helical" evidence="10">
    <location>
        <begin position="361"/>
        <end position="384"/>
    </location>
</feature>
<evidence type="ECO:0000256" key="4">
    <source>
        <dbReference type="ARBA" id="ARBA00022475"/>
    </source>
</evidence>
<evidence type="ECO:0000256" key="11">
    <source>
        <dbReference type="SAM" id="MobiDB-lite"/>
    </source>
</evidence>
<dbReference type="InterPro" id="IPR023954">
    <property type="entry name" value="C4_dicarb_transport"/>
</dbReference>
<keyword evidence="3 10" id="KW-0813">Transport</keyword>
<dbReference type="FunFam" id="1.10.3860.10:FF:000001">
    <property type="entry name" value="C4-dicarboxylate transport protein"/>
    <property type="match status" value="1"/>
</dbReference>
<dbReference type="GO" id="GO:0005886">
    <property type="term" value="C:plasma membrane"/>
    <property type="evidence" value="ECO:0007669"/>
    <property type="project" value="UniProtKB-SubCell"/>
</dbReference>
<feature type="transmembrane region" description="Helical" evidence="10">
    <location>
        <begin position="235"/>
        <end position="257"/>
    </location>
</feature>
<comment type="function">
    <text evidence="10">Responsible for the transport of dicarboxylates such as succinate, fumarate, and malate across the membrane.</text>
</comment>
<evidence type="ECO:0000313" key="12">
    <source>
        <dbReference type="EMBL" id="MBB4219268.1"/>
    </source>
</evidence>
<evidence type="ECO:0000256" key="2">
    <source>
        <dbReference type="ARBA" id="ARBA00006148"/>
    </source>
</evidence>
<reference evidence="12 13" key="1">
    <citation type="submission" date="2020-08" db="EMBL/GenBank/DDBJ databases">
        <title>Genomic Encyclopedia of Type Strains, Phase IV (KMG-V): Genome sequencing to study the core and pangenomes of soil and plant-associated prokaryotes.</title>
        <authorList>
            <person name="Whitman W."/>
        </authorList>
    </citation>
    <scope>NUCLEOTIDE SEQUENCE [LARGE SCALE GENOMIC DNA]</scope>
    <source>
        <strain evidence="12 13">34/80</strain>
    </source>
</reference>
<protein>
    <recommendedName>
        <fullName evidence="10">C4-dicarboxylate transport protein</fullName>
    </recommendedName>
</protein>
<feature type="transmembrane region" description="Helical" evidence="10">
    <location>
        <begin position="307"/>
        <end position="326"/>
    </location>
</feature>
<gene>
    <name evidence="10" type="primary">dctA</name>
    <name evidence="12" type="ORF">GGD71_000015</name>
</gene>
<dbReference type="GO" id="GO:0015366">
    <property type="term" value="F:malate:proton symporter activity"/>
    <property type="evidence" value="ECO:0007669"/>
    <property type="project" value="TreeGrafter"/>
</dbReference>
<dbReference type="Proteomes" id="UP000524450">
    <property type="component" value="Unassembled WGS sequence"/>
</dbReference>
<evidence type="ECO:0000256" key="5">
    <source>
        <dbReference type="ARBA" id="ARBA00022692"/>
    </source>
</evidence>
<evidence type="ECO:0000256" key="9">
    <source>
        <dbReference type="ARBA" id="ARBA00053346"/>
    </source>
</evidence>
<feature type="transmembrane region" description="Helical" evidence="10">
    <location>
        <begin position="18"/>
        <end position="36"/>
    </location>
</feature>
<keyword evidence="5 10" id="KW-0812">Transmembrane</keyword>
<evidence type="ECO:0000256" key="1">
    <source>
        <dbReference type="ARBA" id="ARBA00004651"/>
    </source>
</evidence>
<comment type="function">
    <text evidence="9">Responsible for the transport of dicarboxylates such as succinate, fumarate, and malate from the periplasm across the membrane.</text>
</comment>
<keyword evidence="8 10" id="KW-0472">Membrane</keyword>
<keyword evidence="6 10" id="KW-0769">Symport</keyword>
<evidence type="ECO:0000256" key="10">
    <source>
        <dbReference type="HAMAP-Rule" id="MF_01300"/>
    </source>
</evidence>
<accession>A0A840FR85</accession>
<dbReference type="EMBL" id="JACIFZ010000001">
    <property type="protein sequence ID" value="MBB4219268.1"/>
    <property type="molecule type" value="Genomic_DNA"/>
</dbReference>
<keyword evidence="4 10" id="KW-1003">Cell membrane</keyword>
<dbReference type="PROSITE" id="PS00713">
    <property type="entry name" value="NA_DICARBOXYL_SYMP_1"/>
    <property type="match status" value="1"/>
</dbReference>
<dbReference type="PANTHER" id="PTHR42865">
    <property type="entry name" value="PROTON/GLUTAMATE-ASPARTATE SYMPORTER"/>
    <property type="match status" value="1"/>
</dbReference>
<proteinExistence type="inferred from homology"/>
<dbReference type="Gene3D" id="1.10.3860.10">
    <property type="entry name" value="Sodium:dicarboxylate symporter"/>
    <property type="match status" value="1"/>
</dbReference>
<dbReference type="PRINTS" id="PR00173">
    <property type="entry name" value="EDTRNSPORT"/>
</dbReference>
<dbReference type="PROSITE" id="PS00714">
    <property type="entry name" value="NA_DICARBOXYL_SYMP_2"/>
    <property type="match status" value="1"/>
</dbReference>
<dbReference type="NCBIfam" id="NF009587">
    <property type="entry name" value="PRK13027.1"/>
    <property type="match status" value="1"/>
</dbReference>
<dbReference type="AlphaFoldDB" id="A0A840FR85"/>
<comment type="caution">
    <text evidence="12">The sequence shown here is derived from an EMBL/GenBank/DDBJ whole genome shotgun (WGS) entry which is preliminary data.</text>
</comment>
<feature type="region of interest" description="Disordered" evidence="11">
    <location>
        <begin position="422"/>
        <end position="454"/>
    </location>
</feature>
<dbReference type="NCBIfam" id="NF002461">
    <property type="entry name" value="PRK01663.1"/>
    <property type="match status" value="1"/>
</dbReference>
<organism evidence="12 13">
    <name type="scientific">Variovorax guangxiensis</name>
    <dbReference type="NCBI Taxonomy" id="1775474"/>
    <lineage>
        <taxon>Bacteria</taxon>
        <taxon>Pseudomonadati</taxon>
        <taxon>Pseudomonadota</taxon>
        <taxon>Betaproteobacteria</taxon>
        <taxon>Burkholderiales</taxon>
        <taxon>Comamonadaceae</taxon>
        <taxon>Variovorax</taxon>
    </lineage>
</organism>
<feature type="transmembrane region" description="Helical" evidence="10">
    <location>
        <begin position="86"/>
        <end position="108"/>
    </location>
</feature>
<name>A0A840FR85_9BURK</name>
<evidence type="ECO:0000256" key="7">
    <source>
        <dbReference type="ARBA" id="ARBA00022989"/>
    </source>
</evidence>
<evidence type="ECO:0000313" key="13">
    <source>
        <dbReference type="Proteomes" id="UP000524450"/>
    </source>
</evidence>
<dbReference type="GO" id="GO:0015141">
    <property type="term" value="F:succinate transmembrane transporter activity"/>
    <property type="evidence" value="ECO:0007669"/>
    <property type="project" value="TreeGrafter"/>
</dbReference>
<dbReference type="GO" id="GO:0070778">
    <property type="term" value="P:L-aspartate transmembrane transport"/>
    <property type="evidence" value="ECO:0007669"/>
    <property type="project" value="TreeGrafter"/>
</dbReference>
<comment type="similarity">
    <text evidence="2 10">Belongs to the dicarboxylate/amino acid:cation symporter (DAACS) (TC 2.A.23) family.</text>
</comment>
<feature type="transmembrane region" description="Helical" evidence="10">
    <location>
        <begin position="193"/>
        <end position="215"/>
    </location>
</feature>
<keyword evidence="7 10" id="KW-1133">Transmembrane helix</keyword>
<dbReference type="Pfam" id="PF00375">
    <property type="entry name" value="SDF"/>
    <property type="match status" value="1"/>
</dbReference>
<evidence type="ECO:0000256" key="8">
    <source>
        <dbReference type="ARBA" id="ARBA00023136"/>
    </source>
</evidence>
<dbReference type="GO" id="GO:0015138">
    <property type="term" value="F:fumarate transmembrane transporter activity"/>
    <property type="evidence" value="ECO:0007669"/>
    <property type="project" value="TreeGrafter"/>
</dbReference>
<dbReference type="InterPro" id="IPR036458">
    <property type="entry name" value="Na:dicarbo_symporter_sf"/>
</dbReference>
<dbReference type="HAMAP" id="MF_01300">
    <property type="entry name" value="C4_dicarb_transport"/>
    <property type="match status" value="1"/>
</dbReference>
<dbReference type="PANTHER" id="PTHR42865:SF1">
    <property type="entry name" value="AEROBIC C4-DICARBOXYLATE TRANSPORT PROTEIN"/>
    <property type="match status" value="1"/>
</dbReference>
<evidence type="ECO:0000256" key="6">
    <source>
        <dbReference type="ARBA" id="ARBA00022847"/>
    </source>
</evidence>
<sequence length="454" mass="48315">MSTPMEHQTAPKPFYKSLYFQVITAIVLGVLLGHFYPDTGASMKPLGDGFIKLIKMIIAPIIFCTVVVGIAGMEDMKKVGKTGGMALLYFEIVSSIALIVGLVLVNVLKPGAGMNVDVSLLDTKSIAAYTGPGKMQSTTDFLLNIIPNTVVDAFAKGEILQVLLIAVMFGFALHRFGGRGTLVFDVIEKGSHVLFVIVGYIMKVAPIGAFGAMAFTIGKYGVSSLLQLGQLMATFYATCLLFIFVVLGLIARFHGFSIWKFIKYIKEELLIVLGTSSSESVLPRMMAKMEILGAKKSVVGLVIPTGYSFNLDGTSIYLTMAAVFIAQATNTDMTLTQQLTLLAVLLLTSKGAAGVTGSGFIVLAATLSAVGHVPVAGLALILGIDRFMSEARALTNLIGNGVATLVVAKWTGDLDTVRMNQHLNQESTAEADEPERVLDATETHMPASGARQAS</sequence>
<feature type="transmembrane region" description="Helical" evidence="10">
    <location>
        <begin position="153"/>
        <end position="173"/>
    </location>
</feature>
<dbReference type="InterPro" id="IPR018107">
    <property type="entry name" value="Na-dicarboxylate_symporter_CS"/>
</dbReference>
<feature type="transmembrane region" description="Helical" evidence="10">
    <location>
        <begin position="56"/>
        <end position="74"/>
    </location>
</feature>
<comment type="subcellular location">
    <subcellularLocation>
        <location evidence="1 10">Cell membrane</location>
        <topology evidence="1 10">Multi-pass membrane protein</topology>
    </subcellularLocation>
</comment>
<evidence type="ECO:0000256" key="3">
    <source>
        <dbReference type="ARBA" id="ARBA00022448"/>
    </source>
</evidence>
<dbReference type="InterPro" id="IPR001991">
    <property type="entry name" value="Na-dicarboxylate_symporter"/>
</dbReference>
<dbReference type="SUPFAM" id="SSF118215">
    <property type="entry name" value="Proton glutamate symport protein"/>
    <property type="match status" value="1"/>
</dbReference>